<gene>
    <name evidence="1" type="ORF">VFPPC_13395</name>
</gene>
<reference evidence="1 2" key="1">
    <citation type="journal article" date="2016" name="PLoS Pathog.">
        <title>Biosynthesis of antibiotic leucinostatins in bio-control fungus Purpureocillium lilacinum and their inhibition on phytophthora revealed by genome mining.</title>
        <authorList>
            <person name="Wang G."/>
            <person name="Liu Z."/>
            <person name="Lin R."/>
            <person name="Li E."/>
            <person name="Mao Z."/>
            <person name="Ling J."/>
            <person name="Yang Y."/>
            <person name="Yin W.B."/>
            <person name="Xie B."/>
        </authorList>
    </citation>
    <scope>NUCLEOTIDE SEQUENCE [LARGE SCALE GENOMIC DNA]</scope>
    <source>
        <strain evidence="1">170</strain>
    </source>
</reference>
<evidence type="ECO:0000313" key="1">
    <source>
        <dbReference type="EMBL" id="OAQ70683.1"/>
    </source>
</evidence>
<dbReference type="EMBL" id="LSBJ02000002">
    <property type="protein sequence ID" value="OAQ70683.1"/>
    <property type="molecule type" value="Genomic_DNA"/>
</dbReference>
<comment type="caution">
    <text evidence="1">The sequence shown here is derived from an EMBL/GenBank/DDBJ whole genome shotgun (WGS) entry which is preliminary data.</text>
</comment>
<dbReference type="KEGG" id="pchm:VFPPC_13395"/>
<keyword evidence="2" id="KW-1185">Reference proteome</keyword>
<protein>
    <submittedName>
        <fullName evidence="1">Transcription factor Cys6</fullName>
    </submittedName>
</protein>
<organism evidence="1 2">
    <name type="scientific">Pochonia chlamydosporia 170</name>
    <dbReference type="NCBI Taxonomy" id="1380566"/>
    <lineage>
        <taxon>Eukaryota</taxon>
        <taxon>Fungi</taxon>
        <taxon>Dikarya</taxon>
        <taxon>Ascomycota</taxon>
        <taxon>Pezizomycotina</taxon>
        <taxon>Sordariomycetes</taxon>
        <taxon>Hypocreomycetidae</taxon>
        <taxon>Hypocreales</taxon>
        <taxon>Clavicipitaceae</taxon>
        <taxon>Pochonia</taxon>
    </lineage>
</organism>
<dbReference type="AlphaFoldDB" id="A0A179G064"/>
<name>A0A179G064_METCM</name>
<dbReference type="Proteomes" id="UP000078397">
    <property type="component" value="Unassembled WGS sequence"/>
</dbReference>
<proteinExistence type="predicted"/>
<accession>A0A179G064</accession>
<dbReference type="OrthoDB" id="4314040at2759"/>
<dbReference type="GeneID" id="28855166"/>
<sequence>MVSLLYATNIGQDINCAGTFLPELPVRLGHNAALDASAAAFASTMTCIRSRSNASEPVRDKYVTAIRAVQSAVAKSSTAYTVETLCSILLIASCQSWMAASNELTPSHGMGMGHLLDVLLDQDPSCDMFLFQVVRSATNAVVLESMFNPSVQPQPWIHKLTKRNFQARLPVLNPQTLEVREKKVIWLPTMDDVNLLLLPDLLRQPNKDMQRIQQLYIMSQEDYKKVSQYRNTCFLQKDRLNCLPPEAVSLLASCNEIQSILLAVGIALNTLLRNVYPHDLELKKDIVGFFADTVSLAEDLKMELPMGAVYLPLTLVAAWLASDDATYRARLKHLLEDYKGGYAMSEFIRRVSHWRDAPQSLIDEFSWFPRPADSIEGPTGNDEARSSGISTQVQPHSSCCFL</sequence>
<dbReference type="RefSeq" id="XP_018147220.1">
    <property type="nucleotide sequence ID" value="XM_018291172.1"/>
</dbReference>
<evidence type="ECO:0000313" key="2">
    <source>
        <dbReference type="Proteomes" id="UP000078397"/>
    </source>
</evidence>